<evidence type="ECO:0000256" key="1">
    <source>
        <dbReference type="SAM" id="MobiDB-lite"/>
    </source>
</evidence>
<feature type="region of interest" description="Disordered" evidence="1">
    <location>
        <begin position="48"/>
        <end position="85"/>
    </location>
</feature>
<dbReference type="AlphaFoldDB" id="G0MII2"/>
<protein>
    <submittedName>
        <fullName evidence="2">Uncharacterized protein</fullName>
    </submittedName>
</protein>
<keyword evidence="3" id="KW-1185">Reference proteome</keyword>
<sequence length="85" mass="10023">MESVMERYLEKVNELKEDSKRLSKMIDEAFRFSDNMMSVNKNWEKEMSRKYTEEKTTPPHLQSNKRNCDSTPDGEDGPKPCKQSC</sequence>
<dbReference type="InParanoid" id="G0MII2"/>
<dbReference type="HOGENOM" id="CLU_2514649_0_0_1"/>
<evidence type="ECO:0000313" key="2">
    <source>
        <dbReference type="EMBL" id="EGT59410.1"/>
    </source>
</evidence>
<gene>
    <name evidence="2" type="ORF">CAEBREN_17550</name>
</gene>
<dbReference type="eggNOG" id="ENOG502RED5">
    <property type="taxonomic scope" value="Eukaryota"/>
</dbReference>
<organism evidence="3">
    <name type="scientific">Caenorhabditis brenneri</name>
    <name type="common">Nematode worm</name>
    <dbReference type="NCBI Taxonomy" id="135651"/>
    <lineage>
        <taxon>Eukaryota</taxon>
        <taxon>Metazoa</taxon>
        <taxon>Ecdysozoa</taxon>
        <taxon>Nematoda</taxon>
        <taxon>Chromadorea</taxon>
        <taxon>Rhabditida</taxon>
        <taxon>Rhabditina</taxon>
        <taxon>Rhabditomorpha</taxon>
        <taxon>Rhabditoidea</taxon>
        <taxon>Rhabditidae</taxon>
        <taxon>Peloderinae</taxon>
        <taxon>Caenorhabditis</taxon>
    </lineage>
</organism>
<evidence type="ECO:0000313" key="3">
    <source>
        <dbReference type="Proteomes" id="UP000008068"/>
    </source>
</evidence>
<dbReference type="FunCoup" id="G0MII2">
    <property type="interactions" value="188"/>
</dbReference>
<dbReference type="EMBL" id="GL379795">
    <property type="protein sequence ID" value="EGT59410.1"/>
    <property type="molecule type" value="Genomic_DNA"/>
</dbReference>
<proteinExistence type="predicted"/>
<feature type="compositionally biased region" description="Basic and acidic residues" evidence="1">
    <location>
        <begin position="48"/>
        <end position="57"/>
    </location>
</feature>
<reference evidence="3" key="1">
    <citation type="submission" date="2011-07" db="EMBL/GenBank/DDBJ databases">
        <authorList>
            <consortium name="Caenorhabditis brenneri Sequencing and Analysis Consortium"/>
            <person name="Wilson R.K."/>
        </authorList>
    </citation>
    <scope>NUCLEOTIDE SEQUENCE [LARGE SCALE GENOMIC DNA]</scope>
    <source>
        <strain evidence="3">PB2801</strain>
    </source>
</reference>
<accession>G0MII2</accession>
<name>G0MII2_CAEBE</name>
<dbReference type="Proteomes" id="UP000008068">
    <property type="component" value="Unassembled WGS sequence"/>
</dbReference>